<dbReference type="OrthoDB" id="9807974at2"/>
<reference evidence="10 11" key="1">
    <citation type="journal article" date="2010" name="Stand. Genomic Sci.">
        <title>Complete genome sequence of Desulfarculus baarsii type strain (2st14).</title>
        <authorList>
            <person name="Sun H."/>
            <person name="Spring S."/>
            <person name="Lapidus A."/>
            <person name="Davenport K."/>
            <person name="Del Rio T.G."/>
            <person name="Tice H."/>
            <person name="Nolan M."/>
            <person name="Copeland A."/>
            <person name="Cheng J.F."/>
            <person name="Lucas S."/>
            <person name="Tapia R."/>
            <person name="Goodwin L."/>
            <person name="Pitluck S."/>
            <person name="Ivanova N."/>
            <person name="Pagani I."/>
            <person name="Mavromatis K."/>
            <person name="Ovchinnikova G."/>
            <person name="Pati A."/>
            <person name="Chen A."/>
            <person name="Palaniappan K."/>
            <person name="Hauser L."/>
            <person name="Chang Y.J."/>
            <person name="Jeffries C.D."/>
            <person name="Detter J.C."/>
            <person name="Han C."/>
            <person name="Rohde M."/>
            <person name="Brambilla E."/>
            <person name="Goker M."/>
            <person name="Woyke T."/>
            <person name="Bristow J."/>
            <person name="Eisen J.A."/>
            <person name="Markowitz V."/>
            <person name="Hugenholtz P."/>
            <person name="Kyrpides N.C."/>
            <person name="Klenk H.P."/>
            <person name="Land M."/>
        </authorList>
    </citation>
    <scope>NUCLEOTIDE SEQUENCE [LARGE SCALE GENOMIC DNA]</scope>
    <source>
        <strain evidence="11">ATCC 33931 / DSM 2075 / LMG 7858 / VKM B-1802 / 2st14</strain>
    </source>
</reference>
<name>E1QGU0_DESB2</name>
<dbReference type="EMBL" id="CP002085">
    <property type="protein sequence ID" value="ADK84783.1"/>
    <property type="molecule type" value="Genomic_DNA"/>
</dbReference>
<evidence type="ECO:0000256" key="7">
    <source>
        <dbReference type="ARBA" id="ARBA00035136"/>
    </source>
</evidence>
<evidence type="ECO:0000256" key="6">
    <source>
        <dbReference type="ARBA" id="ARBA00023274"/>
    </source>
</evidence>
<dbReference type="HOGENOM" id="CLU_160655_3_1_7"/>
<dbReference type="NCBIfam" id="TIGR00029">
    <property type="entry name" value="S20"/>
    <property type="match status" value="1"/>
</dbReference>
<dbReference type="RefSeq" id="WP_013258236.1">
    <property type="nucleotide sequence ID" value="NC_014365.1"/>
</dbReference>
<evidence type="ECO:0000256" key="8">
    <source>
        <dbReference type="HAMAP-Rule" id="MF_00500"/>
    </source>
</evidence>
<evidence type="ECO:0000256" key="5">
    <source>
        <dbReference type="ARBA" id="ARBA00022980"/>
    </source>
</evidence>
<dbReference type="SUPFAM" id="SSF46992">
    <property type="entry name" value="Ribosomal protein S20"/>
    <property type="match status" value="1"/>
</dbReference>
<evidence type="ECO:0000256" key="9">
    <source>
        <dbReference type="SAM" id="MobiDB-lite"/>
    </source>
</evidence>
<dbReference type="GO" id="GO:0006412">
    <property type="term" value="P:translation"/>
    <property type="evidence" value="ECO:0007669"/>
    <property type="project" value="UniProtKB-UniRule"/>
</dbReference>
<gene>
    <name evidence="8" type="primary">rpsT</name>
    <name evidence="10" type="ordered locus">Deba_1415</name>
</gene>
<keyword evidence="4 8" id="KW-0694">RNA-binding</keyword>
<feature type="region of interest" description="Disordered" evidence="9">
    <location>
        <begin position="1"/>
        <end position="27"/>
    </location>
</feature>
<evidence type="ECO:0000256" key="2">
    <source>
        <dbReference type="ARBA" id="ARBA00007634"/>
    </source>
</evidence>
<dbReference type="GO" id="GO:0003735">
    <property type="term" value="F:structural constituent of ribosome"/>
    <property type="evidence" value="ECO:0007669"/>
    <property type="project" value="InterPro"/>
</dbReference>
<evidence type="ECO:0000256" key="1">
    <source>
        <dbReference type="ARBA" id="ARBA00003134"/>
    </source>
</evidence>
<dbReference type="AlphaFoldDB" id="E1QGU0"/>
<dbReference type="FunFam" id="1.20.58.110:FF:000001">
    <property type="entry name" value="30S ribosomal protein S20"/>
    <property type="match status" value="1"/>
</dbReference>
<sequence>MANHQSALKRARQSEKRRIRNKSVRTNLRRTIRTVRQAVEAGDAAVAQQALQAAIPVIDKAASKGVIHRNNASRKISRLAMKVNALNA</sequence>
<accession>E1QGU0</accession>
<keyword evidence="11" id="KW-1185">Reference proteome</keyword>
<protein>
    <recommendedName>
        <fullName evidence="7 8">Small ribosomal subunit protein bS20</fullName>
    </recommendedName>
</protein>
<feature type="compositionally biased region" description="Basic residues" evidence="9">
    <location>
        <begin position="7"/>
        <end position="27"/>
    </location>
</feature>
<keyword evidence="6 8" id="KW-0687">Ribonucleoprotein</keyword>
<dbReference type="GO" id="GO:0015935">
    <property type="term" value="C:small ribosomal subunit"/>
    <property type="evidence" value="ECO:0007669"/>
    <property type="project" value="TreeGrafter"/>
</dbReference>
<dbReference type="KEGG" id="dbr:Deba_1415"/>
<keyword evidence="5 8" id="KW-0689">Ribosomal protein</keyword>
<evidence type="ECO:0000256" key="4">
    <source>
        <dbReference type="ARBA" id="ARBA00022884"/>
    </source>
</evidence>
<dbReference type="PANTHER" id="PTHR33398">
    <property type="entry name" value="30S RIBOSOMAL PROTEIN S20"/>
    <property type="match status" value="1"/>
</dbReference>
<evidence type="ECO:0000256" key="3">
    <source>
        <dbReference type="ARBA" id="ARBA00022730"/>
    </source>
</evidence>
<dbReference type="Gene3D" id="1.20.58.110">
    <property type="entry name" value="Ribosomal protein S20"/>
    <property type="match status" value="1"/>
</dbReference>
<proteinExistence type="inferred from homology"/>
<dbReference type="InterPro" id="IPR036510">
    <property type="entry name" value="Ribosomal_bS20_sf"/>
</dbReference>
<dbReference type="Proteomes" id="UP000009047">
    <property type="component" value="Chromosome"/>
</dbReference>
<dbReference type="PANTHER" id="PTHR33398:SF1">
    <property type="entry name" value="SMALL RIBOSOMAL SUBUNIT PROTEIN BS20C"/>
    <property type="match status" value="1"/>
</dbReference>
<dbReference type="GO" id="GO:0070181">
    <property type="term" value="F:small ribosomal subunit rRNA binding"/>
    <property type="evidence" value="ECO:0007669"/>
    <property type="project" value="TreeGrafter"/>
</dbReference>
<comment type="similarity">
    <text evidence="2 8">Belongs to the bacterial ribosomal protein bS20 family.</text>
</comment>
<dbReference type="HAMAP" id="MF_00500">
    <property type="entry name" value="Ribosomal_bS20"/>
    <property type="match status" value="1"/>
</dbReference>
<dbReference type="STRING" id="644282.Deba_1415"/>
<dbReference type="Pfam" id="PF01649">
    <property type="entry name" value="Ribosomal_S20p"/>
    <property type="match status" value="1"/>
</dbReference>
<dbReference type="InterPro" id="IPR002583">
    <property type="entry name" value="Ribosomal_bS20"/>
</dbReference>
<organism evidence="10 11">
    <name type="scientific">Desulfarculus baarsii (strain ATCC 33931 / DSM 2075 / LMG 7858 / VKM B-1802 / 2st14)</name>
    <dbReference type="NCBI Taxonomy" id="644282"/>
    <lineage>
        <taxon>Bacteria</taxon>
        <taxon>Pseudomonadati</taxon>
        <taxon>Thermodesulfobacteriota</taxon>
        <taxon>Desulfarculia</taxon>
        <taxon>Desulfarculales</taxon>
        <taxon>Desulfarculaceae</taxon>
        <taxon>Desulfarculus</taxon>
    </lineage>
</organism>
<evidence type="ECO:0000313" key="11">
    <source>
        <dbReference type="Proteomes" id="UP000009047"/>
    </source>
</evidence>
<keyword evidence="3 8" id="KW-0699">rRNA-binding</keyword>
<dbReference type="GO" id="GO:0005829">
    <property type="term" value="C:cytosol"/>
    <property type="evidence" value="ECO:0007669"/>
    <property type="project" value="TreeGrafter"/>
</dbReference>
<comment type="function">
    <text evidence="1 8">Binds directly to 16S ribosomal RNA.</text>
</comment>
<dbReference type="eggNOG" id="COG0268">
    <property type="taxonomic scope" value="Bacteria"/>
</dbReference>
<evidence type="ECO:0000313" key="10">
    <source>
        <dbReference type="EMBL" id="ADK84783.1"/>
    </source>
</evidence>